<gene>
    <name evidence="3" type="ORF">FTUN_7059</name>
</gene>
<keyword evidence="4" id="KW-1185">Reference proteome</keyword>
<proteinExistence type="predicted"/>
<evidence type="ECO:0000256" key="1">
    <source>
        <dbReference type="SAM" id="Phobius"/>
    </source>
</evidence>
<dbReference type="KEGG" id="ftj:FTUN_7059"/>
<evidence type="ECO:0000313" key="4">
    <source>
        <dbReference type="Proteomes" id="UP000503447"/>
    </source>
</evidence>
<dbReference type="PANTHER" id="PTHR30093">
    <property type="entry name" value="GENERAL SECRETION PATHWAY PROTEIN G"/>
    <property type="match status" value="1"/>
</dbReference>
<dbReference type="NCBIfam" id="TIGR04294">
    <property type="entry name" value="pre_pil_HX9DG"/>
    <property type="match status" value="1"/>
</dbReference>
<dbReference type="AlphaFoldDB" id="A0A6M5YZ88"/>
<evidence type="ECO:0000313" key="3">
    <source>
        <dbReference type="EMBL" id="QJW99447.1"/>
    </source>
</evidence>
<dbReference type="InterPro" id="IPR012902">
    <property type="entry name" value="N_methyl_site"/>
</dbReference>
<protein>
    <recommendedName>
        <fullName evidence="2">DUF1559 domain-containing protein</fullName>
    </recommendedName>
</protein>
<keyword evidence="1" id="KW-0472">Membrane</keyword>
<dbReference type="SUPFAM" id="SSF54523">
    <property type="entry name" value="Pili subunits"/>
    <property type="match status" value="1"/>
</dbReference>
<reference evidence="4" key="1">
    <citation type="submission" date="2020-05" db="EMBL/GenBank/DDBJ databases">
        <title>Frigoriglobus tundricola gen. nov., sp. nov., a psychrotolerant cellulolytic planctomycete of the family Gemmataceae with two divergent copies of 16S rRNA gene.</title>
        <authorList>
            <person name="Kulichevskaya I.S."/>
            <person name="Ivanova A.A."/>
            <person name="Naumoff D.G."/>
            <person name="Beletsky A.V."/>
            <person name="Rijpstra W.I.C."/>
            <person name="Sinninghe Damste J.S."/>
            <person name="Mardanov A.V."/>
            <person name="Ravin N.V."/>
            <person name="Dedysh S.N."/>
        </authorList>
    </citation>
    <scope>NUCLEOTIDE SEQUENCE [LARGE SCALE GENOMIC DNA]</scope>
    <source>
        <strain evidence="4">PL17</strain>
    </source>
</reference>
<keyword evidence="1" id="KW-1133">Transmembrane helix</keyword>
<dbReference type="Pfam" id="PF07596">
    <property type="entry name" value="SBP_bac_10"/>
    <property type="match status" value="1"/>
</dbReference>
<feature type="domain" description="DUF1559" evidence="2">
    <location>
        <begin position="36"/>
        <end position="312"/>
    </location>
</feature>
<dbReference type="InterPro" id="IPR011453">
    <property type="entry name" value="DUF1559"/>
</dbReference>
<feature type="transmembrane region" description="Helical" evidence="1">
    <location>
        <begin position="12"/>
        <end position="35"/>
    </location>
</feature>
<dbReference type="Pfam" id="PF07963">
    <property type="entry name" value="N_methyl"/>
    <property type="match status" value="1"/>
</dbReference>
<dbReference type="PANTHER" id="PTHR30093:SF2">
    <property type="entry name" value="TYPE II SECRETION SYSTEM PROTEIN H"/>
    <property type="match status" value="1"/>
</dbReference>
<name>A0A6M5YZ88_9BACT</name>
<keyword evidence="1" id="KW-0812">Transmembrane</keyword>
<accession>A0A6M5YZ88</accession>
<sequence>MRRVQGSDRGAFTLIELLVVIAIIAVLIGLLLPAVQKVREAAARMSCQNNMKQIGLAMHNFHDANQYFPGYTSWASNYSPTSSWSDPDGGGWYNKLKYYFEQGNGTWTSVVKILQCPSHPMAGLSAPDQSWYGVGGSTFYASLYETPAALFGTQTTSTASNGTVTSTTTYPQFTSVIAWTVSTYSYSADGSTGFSTDGPGVPITAIMDGTSNTLAVCERPPPPDYDWGHWLHWGCSVSVPARATDLTNSNGISQGYPFQEGWTGVTPCPVPGVFGPSSMTNYCAWNAPNSMHTGGGNFVFADGHVAFLTFSVGSTLMPDGSKTILEALVSRASGELIPNY</sequence>
<organism evidence="3 4">
    <name type="scientific">Frigoriglobus tundricola</name>
    <dbReference type="NCBI Taxonomy" id="2774151"/>
    <lineage>
        <taxon>Bacteria</taxon>
        <taxon>Pseudomonadati</taxon>
        <taxon>Planctomycetota</taxon>
        <taxon>Planctomycetia</taxon>
        <taxon>Gemmatales</taxon>
        <taxon>Gemmataceae</taxon>
        <taxon>Frigoriglobus</taxon>
    </lineage>
</organism>
<dbReference type="NCBIfam" id="TIGR02532">
    <property type="entry name" value="IV_pilin_GFxxxE"/>
    <property type="match status" value="1"/>
</dbReference>
<dbReference type="InterPro" id="IPR027558">
    <property type="entry name" value="Pre_pil_HX9DG_C"/>
</dbReference>
<evidence type="ECO:0000259" key="2">
    <source>
        <dbReference type="Pfam" id="PF07596"/>
    </source>
</evidence>
<dbReference type="Gene3D" id="3.30.700.10">
    <property type="entry name" value="Glycoprotein, Type 4 Pilin"/>
    <property type="match status" value="1"/>
</dbReference>
<dbReference type="RefSeq" id="WP_171474412.1">
    <property type="nucleotide sequence ID" value="NZ_CP053452.2"/>
</dbReference>
<dbReference type="InterPro" id="IPR045584">
    <property type="entry name" value="Pilin-like"/>
</dbReference>
<dbReference type="Proteomes" id="UP000503447">
    <property type="component" value="Chromosome"/>
</dbReference>
<dbReference type="EMBL" id="CP053452">
    <property type="protein sequence ID" value="QJW99447.1"/>
    <property type="molecule type" value="Genomic_DNA"/>
</dbReference>